<comment type="similarity">
    <text evidence="6">Belongs to the YccS/YhfK family.</text>
</comment>
<dbReference type="EMBL" id="FQWB01000005">
    <property type="protein sequence ID" value="SHG64359.1"/>
    <property type="molecule type" value="Genomic_DNA"/>
</dbReference>
<keyword evidence="3 7" id="KW-0812">Transmembrane</keyword>
<evidence type="ECO:0000259" key="9">
    <source>
        <dbReference type="Pfam" id="PF13515"/>
    </source>
</evidence>
<dbReference type="Pfam" id="PF12805">
    <property type="entry name" value="FUSC-like"/>
    <property type="match status" value="1"/>
</dbReference>
<gene>
    <name evidence="10" type="ORF">SAMN05443549_105208</name>
</gene>
<evidence type="ECO:0000256" key="4">
    <source>
        <dbReference type="ARBA" id="ARBA00022989"/>
    </source>
</evidence>
<sequence length="758" mass="86353">MIAKIKDFTLGTNFTNAIKAALSAVIPVFIFTYLGDLQTGLIIALGALFTFPSDTPSNLKHKINGILVTVLILASCNLLINLTYPYPFIFYPVFASLVFILSMLAVYGQRATMVAFSALMTISISFSHTHTGWEILRHTGLFLGGGLFYLLVSLIFYYINPHRYTELQIVECIKLTAKYLKLRGDLWELNSDRKEITRKQLHLQVELNEIHEKIREILVRNRTNYGSSHQNRKMLLSFITLVEIMELAISTSFDHNKLHQKFDEHPKVLMTYQSLAYNLSKNLKSLSKKIRKRKSYTPKNNLVENLYAFENAITEYEKTLGKTEASEGVLMLTNMLHYAEKQVEKIKTLERAYTSNVKLKDLKGRDKDLENLITPDYYPLNTLVENFSFSSLEFRHSLRITTTLLIGFIIGKVLPFENVYWILLTIVVIMRPGYGLTKERTANRFIGTLIGGILGFAVLATGPNTTILGCLTILFLILGLTFNPSNYKIGTTFITLHVIFIFAILNPTDNNIVLYRVLDTLVGATLAILANHFLWPFWESLNTNENIKNSIEANRNYLKQISILYNSKEGVNAKYRLARNQAFIEIGNLMASFQRMLQEPKSKQDKLQQVYKFTVVNNALLSAAASLGTYTQSHKTTEASASFNIVFDRIIKNLDCAILLLKNENKPAETDVLVDDIFNNSFIELKKIREKELMQGTDIESEEFKLKMQEAQLVIEQLVWLTNLSENIIKTTKVLLKPQPQIETNPLKTFFGSNNPEA</sequence>
<dbReference type="InterPro" id="IPR032692">
    <property type="entry name" value="YccS_N"/>
</dbReference>
<dbReference type="STRING" id="468056.SAMN05443549_105208"/>
<dbReference type="GO" id="GO:0005886">
    <property type="term" value="C:plasma membrane"/>
    <property type="evidence" value="ECO:0007669"/>
    <property type="project" value="UniProtKB-SubCell"/>
</dbReference>
<dbReference type="InterPro" id="IPR049453">
    <property type="entry name" value="Memb_transporter_dom"/>
</dbReference>
<evidence type="ECO:0000256" key="3">
    <source>
        <dbReference type="ARBA" id="ARBA00022692"/>
    </source>
</evidence>
<evidence type="ECO:0000256" key="5">
    <source>
        <dbReference type="ARBA" id="ARBA00023136"/>
    </source>
</evidence>
<keyword evidence="11" id="KW-1185">Reference proteome</keyword>
<feature type="transmembrane region" description="Helical" evidence="7">
    <location>
        <begin position="88"/>
        <end position="107"/>
    </location>
</feature>
<evidence type="ECO:0000256" key="1">
    <source>
        <dbReference type="ARBA" id="ARBA00004651"/>
    </source>
</evidence>
<evidence type="ECO:0000259" key="8">
    <source>
        <dbReference type="Pfam" id="PF12805"/>
    </source>
</evidence>
<feature type="transmembrane region" description="Helical" evidence="7">
    <location>
        <begin position="139"/>
        <end position="159"/>
    </location>
</feature>
<reference evidence="11" key="1">
    <citation type="submission" date="2016-11" db="EMBL/GenBank/DDBJ databases">
        <authorList>
            <person name="Varghese N."/>
            <person name="Submissions S."/>
        </authorList>
    </citation>
    <scope>NUCLEOTIDE SEQUENCE [LARGE SCALE GENOMIC DNA]</scope>
    <source>
        <strain evidence="11">DSM 19978</strain>
    </source>
</reference>
<organism evidence="10 11">
    <name type="scientific">Flavobacterium fluvii</name>
    <dbReference type="NCBI Taxonomy" id="468056"/>
    <lineage>
        <taxon>Bacteria</taxon>
        <taxon>Pseudomonadati</taxon>
        <taxon>Bacteroidota</taxon>
        <taxon>Flavobacteriia</taxon>
        <taxon>Flavobacteriales</taxon>
        <taxon>Flavobacteriaceae</taxon>
        <taxon>Flavobacterium</taxon>
    </lineage>
</organism>
<feature type="transmembrane region" description="Helical" evidence="7">
    <location>
        <begin position="397"/>
        <end position="414"/>
    </location>
</feature>
<feature type="transmembrane region" description="Helical" evidence="7">
    <location>
        <begin position="449"/>
        <end position="481"/>
    </location>
</feature>
<evidence type="ECO:0000313" key="10">
    <source>
        <dbReference type="EMBL" id="SHG64359.1"/>
    </source>
</evidence>
<dbReference type="OrthoDB" id="8670769at2"/>
<feature type="transmembrane region" description="Helical" evidence="7">
    <location>
        <begin position="114"/>
        <end position="133"/>
    </location>
</feature>
<keyword evidence="2" id="KW-1003">Cell membrane</keyword>
<dbReference type="RefSeq" id="WP_073371064.1">
    <property type="nucleotide sequence ID" value="NZ_FQWB01000005.1"/>
</dbReference>
<accession>A0A1M5LI47</accession>
<dbReference type="PANTHER" id="PTHR30509">
    <property type="entry name" value="P-HYDROXYBENZOIC ACID EFFLUX PUMP SUBUNIT-RELATED"/>
    <property type="match status" value="1"/>
</dbReference>
<proteinExistence type="inferred from homology"/>
<dbReference type="Pfam" id="PF13515">
    <property type="entry name" value="FUSC_2"/>
    <property type="match status" value="1"/>
</dbReference>
<protein>
    <submittedName>
        <fullName evidence="10">TIGR01666 family membrane protein</fullName>
    </submittedName>
</protein>
<dbReference type="AlphaFoldDB" id="A0A1M5LI47"/>
<feature type="transmembrane region" description="Helical" evidence="7">
    <location>
        <begin position="517"/>
        <end position="538"/>
    </location>
</feature>
<evidence type="ECO:0000256" key="2">
    <source>
        <dbReference type="ARBA" id="ARBA00022475"/>
    </source>
</evidence>
<feature type="domain" description="Integral membrane protein YccS N-terminal" evidence="8">
    <location>
        <begin position="66"/>
        <end position="337"/>
    </location>
</feature>
<comment type="subcellular location">
    <subcellularLocation>
        <location evidence="1">Cell membrane</location>
        <topology evidence="1">Multi-pass membrane protein</topology>
    </subcellularLocation>
</comment>
<name>A0A1M5LI47_9FLAO</name>
<keyword evidence="4 7" id="KW-1133">Transmembrane helix</keyword>
<feature type="domain" description="Integral membrane bound transporter" evidence="9">
    <location>
        <begin position="407"/>
        <end position="529"/>
    </location>
</feature>
<keyword evidence="5 7" id="KW-0472">Membrane</keyword>
<feature type="transmembrane region" description="Helical" evidence="7">
    <location>
        <begin position="487"/>
        <end position="505"/>
    </location>
</feature>
<feature type="transmembrane region" description="Helical" evidence="7">
    <location>
        <begin position="63"/>
        <end position="82"/>
    </location>
</feature>
<dbReference type="Proteomes" id="UP000184516">
    <property type="component" value="Unassembled WGS sequence"/>
</dbReference>
<evidence type="ECO:0000313" key="11">
    <source>
        <dbReference type="Proteomes" id="UP000184516"/>
    </source>
</evidence>
<feature type="transmembrane region" description="Helical" evidence="7">
    <location>
        <begin position="20"/>
        <end position="51"/>
    </location>
</feature>
<dbReference type="PANTHER" id="PTHR30509:SF9">
    <property type="entry name" value="MULTIDRUG RESISTANCE PROTEIN MDTO"/>
    <property type="match status" value="1"/>
</dbReference>
<evidence type="ECO:0000256" key="7">
    <source>
        <dbReference type="SAM" id="Phobius"/>
    </source>
</evidence>
<evidence type="ECO:0000256" key="6">
    <source>
        <dbReference type="ARBA" id="ARBA00043993"/>
    </source>
</evidence>